<reference evidence="1" key="1">
    <citation type="submission" date="2020-11" db="EMBL/GenBank/DDBJ databases">
        <authorList>
            <person name="Tran Van P."/>
        </authorList>
    </citation>
    <scope>NUCLEOTIDE SEQUENCE</scope>
</reference>
<name>A0A7R9DUH4_TIMPO</name>
<sequence>MLEFMRASHHNATAPERRFPCRSAERQCKHLAAKLLCSLQCVDAREACSKGKPGYSSPMASLVLADSFEKLPDQITYLYAKPYDLQKHVFSSCHFRRSKFSHEGDRQCLPQGTMNPPEGRCATPPISGSPDRLDKATLKVHLPNGGFNIVKFGDAIDVKVSVFLPPISWCLI</sequence>
<organism evidence="1">
    <name type="scientific">Timema poppense</name>
    <name type="common">Walking stick</name>
    <dbReference type="NCBI Taxonomy" id="170557"/>
    <lineage>
        <taxon>Eukaryota</taxon>
        <taxon>Metazoa</taxon>
        <taxon>Ecdysozoa</taxon>
        <taxon>Arthropoda</taxon>
        <taxon>Hexapoda</taxon>
        <taxon>Insecta</taxon>
        <taxon>Pterygota</taxon>
        <taxon>Neoptera</taxon>
        <taxon>Polyneoptera</taxon>
        <taxon>Phasmatodea</taxon>
        <taxon>Timematodea</taxon>
        <taxon>Timematoidea</taxon>
        <taxon>Timematidae</taxon>
        <taxon>Timema</taxon>
    </lineage>
</organism>
<dbReference type="EMBL" id="OD026883">
    <property type="protein sequence ID" value="CAD7420094.1"/>
    <property type="molecule type" value="Genomic_DNA"/>
</dbReference>
<protein>
    <submittedName>
        <fullName evidence="1">Uncharacterized protein</fullName>
    </submittedName>
</protein>
<gene>
    <name evidence="1" type="ORF">TPSB3V08_LOCUS13509</name>
</gene>
<dbReference type="AlphaFoldDB" id="A0A7R9DUH4"/>
<accession>A0A7R9DUH4</accession>
<evidence type="ECO:0000313" key="1">
    <source>
        <dbReference type="EMBL" id="CAD7420094.1"/>
    </source>
</evidence>
<proteinExistence type="predicted"/>